<dbReference type="Proteomes" id="UP001259587">
    <property type="component" value="Unassembled WGS sequence"/>
</dbReference>
<organism evidence="1 2">
    <name type="scientific">Pseudomonas hunanensis</name>
    <dbReference type="NCBI Taxonomy" id="1247546"/>
    <lineage>
        <taxon>Bacteria</taxon>
        <taxon>Pseudomonadati</taxon>
        <taxon>Pseudomonadota</taxon>
        <taxon>Gammaproteobacteria</taxon>
        <taxon>Pseudomonadales</taxon>
        <taxon>Pseudomonadaceae</taxon>
        <taxon>Pseudomonas</taxon>
    </lineage>
</organism>
<dbReference type="EMBL" id="JAVDTH010000021">
    <property type="protein sequence ID" value="MDR6713878.1"/>
    <property type="molecule type" value="Genomic_DNA"/>
</dbReference>
<accession>A0ACC6K5W6</accession>
<name>A0ACC6K5W6_9PSED</name>
<keyword evidence="2" id="KW-1185">Reference proteome</keyword>
<comment type="caution">
    <text evidence="1">The sequence shown here is derived from an EMBL/GenBank/DDBJ whole genome shotgun (WGS) entry which is preliminary data.</text>
</comment>
<protein>
    <submittedName>
        <fullName evidence="1">Uncharacterized membrane protein YbaN (DUF454 family)</fullName>
    </submittedName>
</protein>
<sequence>MTRLARSKLSRLLYGILAYVSLGIGLVAIVIPGLPTTEFILLAAWAATRSSPRLSAWLENHRLFGPILYNWRNGKVIQRRAKVSATLSMLFCAGLMLTFLDHHWPVFLAIGGMSLGNLWIWSRPERATDTTVSSDTHTHQLKGSAPLNTTHTPPTPRPPAPPQRSASPNG</sequence>
<evidence type="ECO:0000313" key="1">
    <source>
        <dbReference type="EMBL" id="MDR6713878.1"/>
    </source>
</evidence>
<proteinExistence type="predicted"/>
<evidence type="ECO:0000313" key="2">
    <source>
        <dbReference type="Proteomes" id="UP001259587"/>
    </source>
</evidence>
<gene>
    <name evidence="1" type="ORF">J2W83_003493</name>
</gene>
<reference evidence="1" key="1">
    <citation type="submission" date="2023-07" db="EMBL/GenBank/DDBJ databases">
        <title>Sorghum-associated microbial communities from plants grown in Nebraska, USA.</title>
        <authorList>
            <person name="Schachtman D."/>
        </authorList>
    </citation>
    <scope>NUCLEOTIDE SEQUENCE</scope>
    <source>
        <strain evidence="1">BE56</strain>
    </source>
</reference>